<dbReference type="GO" id="GO:0071555">
    <property type="term" value="P:cell wall organization"/>
    <property type="evidence" value="ECO:0007669"/>
    <property type="project" value="UniProtKB-KW"/>
</dbReference>
<keyword evidence="6 8" id="KW-0326">Glycosidase</keyword>
<keyword evidence="3" id="KW-0134">Cell wall</keyword>
<dbReference type="Pfam" id="PF00295">
    <property type="entry name" value="Glyco_hydro_28"/>
    <property type="match status" value="2"/>
</dbReference>
<accession>A0A7J0HFC6</accession>
<evidence type="ECO:0000256" key="9">
    <source>
        <dbReference type="SAM" id="SignalP"/>
    </source>
</evidence>
<dbReference type="InterPro" id="IPR012334">
    <property type="entry name" value="Pectin_lyas_fold"/>
</dbReference>
<evidence type="ECO:0000256" key="7">
    <source>
        <dbReference type="ARBA" id="ARBA00023316"/>
    </source>
</evidence>
<keyword evidence="9" id="KW-0732">Signal</keyword>
<evidence type="ECO:0000313" key="10">
    <source>
        <dbReference type="EMBL" id="GFZ21779.1"/>
    </source>
</evidence>
<dbReference type="GO" id="GO:0004650">
    <property type="term" value="F:polygalacturonase activity"/>
    <property type="evidence" value="ECO:0007669"/>
    <property type="project" value="InterPro"/>
</dbReference>
<evidence type="ECO:0000256" key="2">
    <source>
        <dbReference type="ARBA" id="ARBA00008834"/>
    </source>
</evidence>
<gene>
    <name evidence="10" type="ORF">Acr_29g0009410</name>
</gene>
<proteinExistence type="inferred from homology"/>
<dbReference type="Gene3D" id="2.160.20.10">
    <property type="entry name" value="Single-stranded right-handed beta-helix, Pectin lyase-like"/>
    <property type="match status" value="2"/>
</dbReference>
<evidence type="ECO:0000256" key="6">
    <source>
        <dbReference type="ARBA" id="ARBA00023295"/>
    </source>
</evidence>
<sequence length="247" mass="25728">MARASAIVVLVLCLALVSCEAVGRRVGARGGGRRGGHGGGRGVPALANQKIFNVVQFGARPGGEEDSTQGFMQAWVAACGYNGNARVVVPKGVFKVSELTFGGPCKGPAPIVFQVLGTVKADSDLSNYPDKGWISFQSIDGLVLSGEGTFDGQGQNVWKYNDCSTNPNCVHLPSPSKVKISNVVYQNIVGTTSKPAAVNLMCSKVAPCDNLQFNNINLKLTGAGSLSSTCTNAKASYTGLQFPRPCA</sequence>
<comment type="caution">
    <text evidence="10">The sequence shown here is derived from an EMBL/GenBank/DDBJ whole genome shotgun (WGS) entry which is preliminary data.</text>
</comment>
<dbReference type="PROSITE" id="PS51257">
    <property type="entry name" value="PROKAR_LIPOPROTEIN"/>
    <property type="match status" value="1"/>
</dbReference>
<evidence type="ECO:0008006" key="12">
    <source>
        <dbReference type="Google" id="ProtNLM"/>
    </source>
</evidence>
<keyword evidence="4" id="KW-0964">Secreted</keyword>
<organism evidence="10 11">
    <name type="scientific">Actinidia rufa</name>
    <dbReference type="NCBI Taxonomy" id="165716"/>
    <lineage>
        <taxon>Eukaryota</taxon>
        <taxon>Viridiplantae</taxon>
        <taxon>Streptophyta</taxon>
        <taxon>Embryophyta</taxon>
        <taxon>Tracheophyta</taxon>
        <taxon>Spermatophyta</taxon>
        <taxon>Magnoliopsida</taxon>
        <taxon>eudicotyledons</taxon>
        <taxon>Gunneridae</taxon>
        <taxon>Pentapetalae</taxon>
        <taxon>asterids</taxon>
        <taxon>Ericales</taxon>
        <taxon>Actinidiaceae</taxon>
        <taxon>Actinidia</taxon>
    </lineage>
</organism>
<keyword evidence="11" id="KW-1185">Reference proteome</keyword>
<reference evidence="10 11" key="1">
    <citation type="submission" date="2019-07" db="EMBL/GenBank/DDBJ databases">
        <title>De Novo Assembly of kiwifruit Actinidia rufa.</title>
        <authorList>
            <person name="Sugita-Konishi S."/>
            <person name="Sato K."/>
            <person name="Mori E."/>
            <person name="Abe Y."/>
            <person name="Kisaki G."/>
            <person name="Hamano K."/>
            <person name="Suezawa K."/>
            <person name="Otani M."/>
            <person name="Fukuda T."/>
            <person name="Manabe T."/>
            <person name="Gomi K."/>
            <person name="Tabuchi M."/>
            <person name="Akimitsu K."/>
            <person name="Kataoka I."/>
        </authorList>
    </citation>
    <scope>NUCLEOTIDE SEQUENCE [LARGE SCALE GENOMIC DNA]</scope>
    <source>
        <strain evidence="11">cv. Fuchu</strain>
    </source>
</reference>
<evidence type="ECO:0000256" key="8">
    <source>
        <dbReference type="RuleBase" id="RU361169"/>
    </source>
</evidence>
<dbReference type="OrthoDB" id="187139at2759"/>
<feature type="chain" id="PRO_5029519747" description="Pectin lyase-like superfamily protein" evidence="9">
    <location>
        <begin position="22"/>
        <end position="247"/>
    </location>
</feature>
<comment type="subcellular location">
    <subcellularLocation>
        <location evidence="1">Secreted</location>
        <location evidence="1">Cell wall</location>
    </subcellularLocation>
</comment>
<dbReference type="Proteomes" id="UP000585474">
    <property type="component" value="Unassembled WGS sequence"/>
</dbReference>
<dbReference type="InterPro" id="IPR011050">
    <property type="entry name" value="Pectin_lyase_fold/virulence"/>
</dbReference>
<keyword evidence="7" id="KW-0961">Cell wall biogenesis/degradation</keyword>
<keyword evidence="5 8" id="KW-0378">Hydrolase</keyword>
<evidence type="ECO:0000256" key="4">
    <source>
        <dbReference type="ARBA" id="ARBA00022525"/>
    </source>
</evidence>
<protein>
    <recommendedName>
        <fullName evidence="12">Pectin lyase-like superfamily protein</fullName>
    </recommendedName>
</protein>
<dbReference type="InterPro" id="IPR000743">
    <property type="entry name" value="Glyco_hydro_28"/>
</dbReference>
<evidence type="ECO:0000256" key="3">
    <source>
        <dbReference type="ARBA" id="ARBA00022512"/>
    </source>
</evidence>
<dbReference type="SUPFAM" id="SSF51126">
    <property type="entry name" value="Pectin lyase-like"/>
    <property type="match status" value="2"/>
</dbReference>
<dbReference type="AlphaFoldDB" id="A0A7J0HFC6"/>
<evidence type="ECO:0000256" key="1">
    <source>
        <dbReference type="ARBA" id="ARBA00004191"/>
    </source>
</evidence>
<name>A0A7J0HFC6_9ERIC</name>
<dbReference type="EMBL" id="BJWL01000029">
    <property type="protein sequence ID" value="GFZ21779.1"/>
    <property type="molecule type" value="Genomic_DNA"/>
</dbReference>
<comment type="similarity">
    <text evidence="2 8">Belongs to the glycosyl hydrolase 28 family.</text>
</comment>
<evidence type="ECO:0000256" key="5">
    <source>
        <dbReference type="ARBA" id="ARBA00022801"/>
    </source>
</evidence>
<evidence type="ECO:0000313" key="11">
    <source>
        <dbReference type="Proteomes" id="UP000585474"/>
    </source>
</evidence>
<dbReference type="GO" id="GO:0005975">
    <property type="term" value="P:carbohydrate metabolic process"/>
    <property type="evidence" value="ECO:0007669"/>
    <property type="project" value="InterPro"/>
</dbReference>
<dbReference type="PANTHER" id="PTHR31375">
    <property type="match status" value="1"/>
</dbReference>
<feature type="signal peptide" evidence="9">
    <location>
        <begin position="1"/>
        <end position="21"/>
    </location>
</feature>